<dbReference type="Pfam" id="PF14945">
    <property type="entry name" value="LLC1"/>
    <property type="match status" value="1"/>
</dbReference>
<protein>
    <submittedName>
        <fullName evidence="1">Uncharacterized protein</fullName>
    </submittedName>
</protein>
<keyword evidence="2" id="KW-1185">Reference proteome</keyword>
<reference evidence="1 2" key="1">
    <citation type="journal article" date="2011" name="Nature">
        <title>A high-resolution map of human evolutionary constraint using 29 mammals.</title>
        <authorList>
            <person name="Lindblad-Toh K."/>
            <person name="Garber M."/>
            <person name="Zuk O."/>
            <person name="Lin M.F."/>
            <person name="Parker B.J."/>
            <person name="Washietl S."/>
            <person name="Kheradpour P."/>
            <person name="Ernst J."/>
            <person name="Jordan G."/>
            <person name="Mauceli E."/>
            <person name="Ward L.D."/>
            <person name="Lowe C.B."/>
            <person name="Holloway A.K."/>
            <person name="Clamp M."/>
            <person name="Gnerre S."/>
            <person name="Alfoldi J."/>
            <person name="Beal K."/>
            <person name="Chang J."/>
            <person name="Clawson H."/>
            <person name="Cuff J."/>
            <person name="Di Palma F."/>
            <person name="Fitzgerald S."/>
            <person name="Flicek P."/>
            <person name="Guttman M."/>
            <person name="Hubisz M.J."/>
            <person name="Jaffe D.B."/>
            <person name="Jungreis I."/>
            <person name="Kent W.J."/>
            <person name="Kostka D."/>
            <person name="Lara M."/>
            <person name="Martins A.L."/>
            <person name="Massingham T."/>
            <person name="Moltke I."/>
            <person name="Raney B.J."/>
            <person name="Rasmussen M.D."/>
            <person name="Robinson J."/>
            <person name="Stark A."/>
            <person name="Vilella A.J."/>
            <person name="Wen J."/>
            <person name="Xie X."/>
            <person name="Zody M.C."/>
            <person name="Baldwin J."/>
            <person name="Bloom T."/>
            <person name="Chin C.W."/>
            <person name="Heiman D."/>
            <person name="Nicol R."/>
            <person name="Nusbaum C."/>
            <person name="Young S."/>
            <person name="Wilkinson J."/>
            <person name="Worley K.C."/>
            <person name="Kovar C.L."/>
            <person name="Muzny D.M."/>
            <person name="Gibbs R.A."/>
            <person name="Cree A."/>
            <person name="Dihn H.H."/>
            <person name="Fowler G."/>
            <person name="Jhangiani S."/>
            <person name="Joshi V."/>
            <person name="Lee S."/>
            <person name="Lewis L.R."/>
            <person name="Nazareth L.V."/>
            <person name="Okwuonu G."/>
            <person name="Santibanez J."/>
            <person name="Warren W.C."/>
            <person name="Mardis E.R."/>
            <person name="Weinstock G.M."/>
            <person name="Wilson R.K."/>
            <person name="Delehaunty K."/>
            <person name="Dooling D."/>
            <person name="Fronik C."/>
            <person name="Fulton L."/>
            <person name="Fulton B."/>
            <person name="Graves T."/>
            <person name="Minx P."/>
            <person name="Sodergren E."/>
            <person name="Birney E."/>
            <person name="Margulies E.H."/>
            <person name="Herrero J."/>
            <person name="Green E.D."/>
            <person name="Haussler D."/>
            <person name="Siepel A."/>
            <person name="Goldman N."/>
            <person name="Pollard K.S."/>
            <person name="Pedersen J.S."/>
            <person name="Lander E.S."/>
            <person name="Kellis M."/>
        </authorList>
    </citation>
    <scope>NUCLEOTIDE SEQUENCE [LARGE SCALE GENOMIC DNA]</scope>
    <source>
        <strain evidence="2">Thorbecke</strain>
    </source>
</reference>
<dbReference type="PANTHER" id="PTHR31909">
    <property type="entry name" value="CHROMOSOME 20 ORF85 FAMILY MEMBER"/>
    <property type="match status" value="1"/>
</dbReference>
<reference evidence="1" key="3">
    <citation type="submission" date="2025-09" db="UniProtKB">
        <authorList>
            <consortium name="Ensembl"/>
        </authorList>
    </citation>
    <scope>IDENTIFICATION</scope>
    <source>
        <strain evidence="1">Thorbecke</strain>
    </source>
</reference>
<sequence length="292" mass="32082">MSNPQQTSKQMNEPETDVRIRIPVPRVVFTVCLRSVLGGGREPQWGWSAGGGDVQVPIPRWKKPDRSKRRADVWTVTPQLLSPQPRAWVVSTGRGWGEVPAAPGAPDIRVPAMLTALATSMEHSPSPRGPAPSLPGIRPCPAQRAWSHDIPAGGLWGLLRSAEPFSGLSLLSGTLSSRRYRLKAESEARQNWAQNWGFLTTPLEELLQGEAEAPSPKPKVELPERFRIRPGTPVEKYIKVLPSPPVPQTTQGFIGWRSGVPGLNKCLELDCEIRSCKGAYARELGWPKQGIH</sequence>
<dbReference type="AlphaFoldDB" id="A0A5F9CCA6"/>
<dbReference type="Proteomes" id="UP000001811">
    <property type="component" value="Unplaced"/>
</dbReference>
<dbReference type="Ensembl" id="ENSOCUT00000051632.1">
    <property type="protein sequence ID" value="ENSOCUP00000031174.1"/>
    <property type="gene ID" value="ENSOCUG00000012766.4"/>
</dbReference>
<dbReference type="InParanoid" id="A0A5F9CCA6"/>
<dbReference type="GeneTree" id="ENSGT00940000154459"/>
<dbReference type="STRING" id="9986.ENSOCUP00000031174"/>
<evidence type="ECO:0000313" key="2">
    <source>
        <dbReference type="Proteomes" id="UP000001811"/>
    </source>
</evidence>
<dbReference type="InterPro" id="IPR020339">
    <property type="entry name" value="C20orf85-like"/>
</dbReference>
<reference evidence="1" key="2">
    <citation type="submission" date="2025-08" db="UniProtKB">
        <authorList>
            <consortium name="Ensembl"/>
        </authorList>
    </citation>
    <scope>IDENTIFICATION</scope>
    <source>
        <strain evidence="1">Thorbecke</strain>
    </source>
</reference>
<accession>A0A5F9CCA6</accession>
<name>A0A5F9CCA6_RABIT</name>
<dbReference type="Bgee" id="ENSOCUG00000012766">
    <property type="expression patterns" value="Expressed in left lung and 6 other cell types or tissues"/>
</dbReference>
<proteinExistence type="predicted"/>
<organism evidence="1 2">
    <name type="scientific">Oryctolagus cuniculus</name>
    <name type="common">Rabbit</name>
    <dbReference type="NCBI Taxonomy" id="9986"/>
    <lineage>
        <taxon>Eukaryota</taxon>
        <taxon>Metazoa</taxon>
        <taxon>Chordata</taxon>
        <taxon>Craniata</taxon>
        <taxon>Vertebrata</taxon>
        <taxon>Euteleostomi</taxon>
        <taxon>Mammalia</taxon>
        <taxon>Eutheria</taxon>
        <taxon>Euarchontoglires</taxon>
        <taxon>Glires</taxon>
        <taxon>Lagomorpha</taxon>
        <taxon>Leporidae</taxon>
        <taxon>Oryctolagus</taxon>
    </lineage>
</organism>
<gene>
    <name evidence="1" type="primary">CIMIP1</name>
</gene>
<dbReference type="PANTHER" id="PTHR31909:SF3">
    <property type="entry name" value="SIMILAR TO PROTEIN C20ORF85 HOMOLOG"/>
    <property type="match status" value="1"/>
</dbReference>
<evidence type="ECO:0000313" key="1">
    <source>
        <dbReference type="Ensembl" id="ENSOCUP00000031174.1"/>
    </source>
</evidence>